<sequence>MKDPQIPEDIHADYVNEGAQEALRAFTATPDYERLAAFLTSLREGYLVADVTGSPGKKKGHRFRTIRSTKGQLVLPLFTSMDELRAISAPERRGEVRGAVMPGRSALELIATDRFVAAEFDKASSALVLLRKYVTLAAGDDEITAASLEALR</sequence>
<dbReference type="Proteomes" id="UP000618733">
    <property type="component" value="Unassembled WGS sequence"/>
</dbReference>
<dbReference type="RefSeq" id="WP_200132309.1">
    <property type="nucleotide sequence ID" value="NZ_JAEHOI010000007.1"/>
</dbReference>
<evidence type="ECO:0000313" key="2">
    <source>
        <dbReference type="EMBL" id="MBK0422101.1"/>
    </source>
</evidence>
<evidence type="ECO:0000313" key="3">
    <source>
        <dbReference type="Proteomes" id="UP000618733"/>
    </source>
</evidence>
<organism evidence="2 3">
    <name type="scientific">Leucobacter edaphi</name>
    <dbReference type="NCBI Taxonomy" id="2796472"/>
    <lineage>
        <taxon>Bacteria</taxon>
        <taxon>Bacillati</taxon>
        <taxon>Actinomycetota</taxon>
        <taxon>Actinomycetes</taxon>
        <taxon>Micrococcales</taxon>
        <taxon>Microbacteriaceae</taxon>
        <taxon>Leucobacter</taxon>
    </lineage>
</organism>
<comment type="caution">
    <text evidence="2">The sequence shown here is derived from an EMBL/GenBank/DDBJ whole genome shotgun (WGS) entry which is preliminary data.</text>
</comment>
<proteinExistence type="predicted"/>
<protein>
    <submittedName>
        <fullName evidence="2">SseB family protein</fullName>
    </submittedName>
</protein>
<gene>
    <name evidence="2" type="ORF">JD292_08435</name>
</gene>
<evidence type="ECO:0000259" key="1">
    <source>
        <dbReference type="Pfam" id="PF07179"/>
    </source>
</evidence>
<dbReference type="Pfam" id="PF07179">
    <property type="entry name" value="SseB"/>
    <property type="match status" value="1"/>
</dbReference>
<feature type="domain" description="SseB protein N-terminal" evidence="1">
    <location>
        <begin position="21"/>
        <end position="112"/>
    </location>
</feature>
<accession>A0A934QE04</accession>
<keyword evidence="3" id="KW-1185">Reference proteome</keyword>
<dbReference type="AlphaFoldDB" id="A0A934QE04"/>
<dbReference type="EMBL" id="JAEHOI010000007">
    <property type="protein sequence ID" value="MBK0422101.1"/>
    <property type="molecule type" value="Genomic_DNA"/>
</dbReference>
<reference evidence="2" key="1">
    <citation type="submission" date="2020-12" db="EMBL/GenBank/DDBJ databases">
        <title>Leucobacter sp. CAS2, isolated from Chromium sludge.</title>
        <authorList>
            <person name="Xu Z."/>
        </authorList>
    </citation>
    <scope>NUCLEOTIDE SEQUENCE</scope>
    <source>
        <strain evidence="2">CSA2</strain>
    </source>
</reference>
<name>A0A934QE04_9MICO</name>
<dbReference type="InterPro" id="IPR009839">
    <property type="entry name" value="SseB_N"/>
</dbReference>